<dbReference type="Proteomes" id="UP000293874">
    <property type="component" value="Unassembled WGS sequence"/>
</dbReference>
<dbReference type="AlphaFoldDB" id="A0A4Q7N2R0"/>
<gene>
    <name evidence="1" type="ORF">EV199_0092</name>
</gene>
<dbReference type="OrthoDB" id="674025at2"/>
<evidence type="ECO:0000313" key="2">
    <source>
        <dbReference type="Proteomes" id="UP000293874"/>
    </source>
</evidence>
<dbReference type="RefSeq" id="WP_130538723.1">
    <property type="nucleotide sequence ID" value="NZ_CP042431.1"/>
</dbReference>
<dbReference type="EMBL" id="SGXA01000001">
    <property type="protein sequence ID" value="RZS74248.1"/>
    <property type="molecule type" value="Genomic_DNA"/>
</dbReference>
<proteinExistence type="predicted"/>
<organism evidence="1 2">
    <name type="scientific">Pseudobacter ginsenosidimutans</name>
    <dbReference type="NCBI Taxonomy" id="661488"/>
    <lineage>
        <taxon>Bacteria</taxon>
        <taxon>Pseudomonadati</taxon>
        <taxon>Bacteroidota</taxon>
        <taxon>Chitinophagia</taxon>
        <taxon>Chitinophagales</taxon>
        <taxon>Chitinophagaceae</taxon>
        <taxon>Pseudobacter</taxon>
    </lineage>
</organism>
<name>A0A4Q7N2R0_9BACT</name>
<sequence>MIMNTDTRETLPNKGNFRELVMTLFRQKQKAAMLYEDNGVTRANGFITAVFEKDGKQWLRLDKSLEIEIGKLYALNGVFASDYSEC</sequence>
<comment type="caution">
    <text evidence="1">The sequence shown here is derived from an EMBL/GenBank/DDBJ whole genome shotgun (WGS) entry which is preliminary data.</text>
</comment>
<keyword evidence="2" id="KW-1185">Reference proteome</keyword>
<evidence type="ECO:0000313" key="1">
    <source>
        <dbReference type="EMBL" id="RZS74248.1"/>
    </source>
</evidence>
<protein>
    <submittedName>
        <fullName evidence="1">Uncharacterized protein</fullName>
    </submittedName>
</protein>
<reference evidence="1 2" key="1">
    <citation type="submission" date="2019-02" db="EMBL/GenBank/DDBJ databases">
        <title>Genomic Encyclopedia of Type Strains, Phase IV (KMG-IV): sequencing the most valuable type-strain genomes for metagenomic binning, comparative biology and taxonomic classification.</title>
        <authorList>
            <person name="Goeker M."/>
        </authorList>
    </citation>
    <scope>NUCLEOTIDE SEQUENCE [LARGE SCALE GENOMIC DNA]</scope>
    <source>
        <strain evidence="1 2">DSM 18116</strain>
    </source>
</reference>
<accession>A0A4Q7N2R0</accession>